<gene>
    <name evidence="1" type="ORF">ACFP2T_39590</name>
</gene>
<dbReference type="EMBL" id="JBHSPR010000059">
    <property type="protein sequence ID" value="MFC6022248.1"/>
    <property type="molecule type" value="Genomic_DNA"/>
</dbReference>
<dbReference type="GO" id="GO:0008168">
    <property type="term" value="F:methyltransferase activity"/>
    <property type="evidence" value="ECO:0007669"/>
    <property type="project" value="UniProtKB-KW"/>
</dbReference>
<comment type="caution">
    <text evidence="1">The sequence shown here is derived from an EMBL/GenBank/DDBJ whole genome shotgun (WGS) entry which is preliminary data.</text>
</comment>
<dbReference type="PIRSF" id="PIRSF017393">
    <property type="entry name" value="MTase_SAV2177"/>
    <property type="match status" value="1"/>
</dbReference>
<dbReference type="InterPro" id="IPR029063">
    <property type="entry name" value="SAM-dependent_MTases_sf"/>
</dbReference>
<name>A0ABW1KN43_9ACTN</name>
<keyword evidence="1" id="KW-0489">Methyltransferase</keyword>
<dbReference type="RefSeq" id="WP_377431619.1">
    <property type="nucleotide sequence ID" value="NZ_JBHSPR010000059.1"/>
</dbReference>
<protein>
    <submittedName>
        <fullName evidence="1">SAM-dependent methyltransferase</fullName>
        <ecNumber evidence="1">2.1.1.-</ecNumber>
    </submittedName>
</protein>
<keyword evidence="2" id="KW-1185">Reference proteome</keyword>
<keyword evidence="1" id="KW-0808">Transferase</keyword>
<dbReference type="GO" id="GO:0032259">
    <property type="term" value="P:methylation"/>
    <property type="evidence" value="ECO:0007669"/>
    <property type="project" value="UniProtKB-KW"/>
</dbReference>
<dbReference type="Pfam" id="PF04672">
    <property type="entry name" value="Methyltransf_19"/>
    <property type="match status" value="1"/>
</dbReference>
<dbReference type="InterPro" id="IPR006764">
    <property type="entry name" value="SAM_dep_MeTrfase_SAV2177_type"/>
</dbReference>
<sequence length="285" mass="31221">MEFNIEGESFRMHDEDEPWMAGLDRGRANSGRVYDYLLGGSHNFAADRKVAQEVMRANPLFPRQAGVNRSFLGRAVTYLADQGMDQFLDIGSGIPTQGNVHEIAQRIVPESRIVYVDIDPVAVFTANQLLAGNDNATALEGDLTHPGDILEQLKHDDLHRLIDFDKPVAVLLVAVLHFVSDHDAAHAAVAHLRNALAPGSHLVISHVAPESFTPEQLEAGRAAYRQGAALPFTLRTREQVADFFGDFALVEPGLTWLPSWRPAGDEDFADDPIRSGVRGGIGRKS</sequence>
<dbReference type="Gene3D" id="3.40.50.150">
    <property type="entry name" value="Vaccinia Virus protein VP39"/>
    <property type="match status" value="1"/>
</dbReference>
<dbReference type="Proteomes" id="UP001596203">
    <property type="component" value="Unassembled WGS sequence"/>
</dbReference>
<evidence type="ECO:0000313" key="2">
    <source>
        <dbReference type="Proteomes" id="UP001596203"/>
    </source>
</evidence>
<dbReference type="EC" id="2.1.1.-" evidence="1"/>
<evidence type="ECO:0000313" key="1">
    <source>
        <dbReference type="EMBL" id="MFC6022248.1"/>
    </source>
</evidence>
<accession>A0ABW1KN43</accession>
<dbReference type="SUPFAM" id="SSF53335">
    <property type="entry name" value="S-adenosyl-L-methionine-dependent methyltransferases"/>
    <property type="match status" value="1"/>
</dbReference>
<organism evidence="1 2">
    <name type="scientific">Plantactinospora solaniradicis</name>
    <dbReference type="NCBI Taxonomy" id="1723736"/>
    <lineage>
        <taxon>Bacteria</taxon>
        <taxon>Bacillati</taxon>
        <taxon>Actinomycetota</taxon>
        <taxon>Actinomycetes</taxon>
        <taxon>Micromonosporales</taxon>
        <taxon>Micromonosporaceae</taxon>
        <taxon>Plantactinospora</taxon>
    </lineage>
</organism>
<proteinExistence type="predicted"/>
<reference evidence="2" key="1">
    <citation type="journal article" date="2019" name="Int. J. Syst. Evol. Microbiol.">
        <title>The Global Catalogue of Microorganisms (GCM) 10K type strain sequencing project: providing services to taxonomists for standard genome sequencing and annotation.</title>
        <authorList>
            <consortium name="The Broad Institute Genomics Platform"/>
            <consortium name="The Broad Institute Genome Sequencing Center for Infectious Disease"/>
            <person name="Wu L."/>
            <person name="Ma J."/>
        </authorList>
    </citation>
    <scope>NUCLEOTIDE SEQUENCE [LARGE SCALE GENOMIC DNA]</scope>
    <source>
        <strain evidence="2">ZS-35-S2</strain>
    </source>
</reference>